<accession>A0A0R1IWC1</accession>
<evidence type="ECO:0000256" key="2">
    <source>
        <dbReference type="SAM" id="Phobius"/>
    </source>
</evidence>
<dbReference type="PATRIC" id="fig|1423811.3.peg.1480"/>
<feature type="coiled-coil region" evidence="1">
    <location>
        <begin position="587"/>
        <end position="621"/>
    </location>
</feature>
<feature type="domain" description="YhaN AAA" evidence="3">
    <location>
        <begin position="1"/>
        <end position="196"/>
    </location>
</feature>
<gene>
    <name evidence="4" type="ORF">FC72_GL001456</name>
</gene>
<evidence type="ECO:0000259" key="3">
    <source>
        <dbReference type="Pfam" id="PF13514"/>
    </source>
</evidence>
<keyword evidence="2" id="KW-0472">Membrane</keyword>
<reference evidence="4 5" key="1">
    <citation type="journal article" date="2015" name="Genome Announc.">
        <title>Expanding the biotechnology potential of lactobacilli through comparative genomics of 213 strains and associated genera.</title>
        <authorList>
            <person name="Sun Z."/>
            <person name="Harris H.M."/>
            <person name="McCann A."/>
            <person name="Guo C."/>
            <person name="Argimon S."/>
            <person name="Zhang W."/>
            <person name="Yang X."/>
            <person name="Jeffery I.B."/>
            <person name="Cooney J.C."/>
            <person name="Kagawa T.F."/>
            <person name="Liu W."/>
            <person name="Song Y."/>
            <person name="Salvetti E."/>
            <person name="Wrobel A."/>
            <person name="Rasinkangas P."/>
            <person name="Parkhill J."/>
            <person name="Rea M.C."/>
            <person name="O'Sullivan O."/>
            <person name="Ritari J."/>
            <person name="Douillard F.P."/>
            <person name="Paul Ross R."/>
            <person name="Yang R."/>
            <person name="Briner A.E."/>
            <person name="Felis G.E."/>
            <person name="de Vos W.M."/>
            <person name="Barrangou R."/>
            <person name="Klaenhammer T.R."/>
            <person name="Caufield P.W."/>
            <person name="Cui Y."/>
            <person name="Zhang H."/>
            <person name="O'Toole P.W."/>
        </authorList>
    </citation>
    <scope>NUCLEOTIDE SEQUENCE [LARGE SCALE GENOMIC DNA]</scope>
    <source>
        <strain evidence="4 5">DSM 20183</strain>
    </source>
</reference>
<evidence type="ECO:0000313" key="4">
    <source>
        <dbReference type="EMBL" id="KRK63549.1"/>
    </source>
</evidence>
<evidence type="ECO:0000256" key="1">
    <source>
        <dbReference type="SAM" id="Coils"/>
    </source>
</evidence>
<dbReference type="AlphaFoldDB" id="A0A0R1IWC1"/>
<dbReference type="SUPFAM" id="SSF52540">
    <property type="entry name" value="P-loop containing nucleoside triphosphate hydrolases"/>
    <property type="match status" value="1"/>
</dbReference>
<keyword evidence="2" id="KW-1133">Transmembrane helix</keyword>
<organism evidence="4 5">
    <name type="scientific">Companilactobacillus tucceti DSM 20183</name>
    <dbReference type="NCBI Taxonomy" id="1423811"/>
    <lineage>
        <taxon>Bacteria</taxon>
        <taxon>Bacillati</taxon>
        <taxon>Bacillota</taxon>
        <taxon>Bacilli</taxon>
        <taxon>Lactobacillales</taxon>
        <taxon>Lactobacillaceae</taxon>
        <taxon>Companilactobacillus</taxon>
    </lineage>
</organism>
<dbReference type="EMBL" id="AZDG01000030">
    <property type="protein sequence ID" value="KRK63549.1"/>
    <property type="molecule type" value="Genomic_DNA"/>
</dbReference>
<dbReference type="STRING" id="1423811.FC72_GL001456"/>
<dbReference type="InterPro" id="IPR038734">
    <property type="entry name" value="YhaN_AAA"/>
</dbReference>
<dbReference type="PANTHER" id="PTHR41259">
    <property type="entry name" value="DOUBLE-STRAND BREAK REPAIR RAD50 ATPASE, PUTATIVE-RELATED"/>
    <property type="match status" value="1"/>
</dbReference>
<proteinExistence type="predicted"/>
<dbReference type="RefSeq" id="WP_057767406.1">
    <property type="nucleotide sequence ID" value="NZ_AZDG01000030.1"/>
</dbReference>
<keyword evidence="5" id="KW-1185">Reference proteome</keyword>
<feature type="transmembrane region" description="Helical" evidence="2">
    <location>
        <begin position="379"/>
        <end position="410"/>
    </location>
</feature>
<comment type="caution">
    <text evidence="4">The sequence shown here is derived from an EMBL/GenBank/DDBJ whole genome shotgun (WGS) entry which is preliminary data.</text>
</comment>
<dbReference type="Proteomes" id="UP000050929">
    <property type="component" value="Unassembled WGS sequence"/>
</dbReference>
<evidence type="ECO:0000313" key="5">
    <source>
        <dbReference type="Proteomes" id="UP000050929"/>
    </source>
</evidence>
<keyword evidence="2" id="KW-0812">Transmembrane</keyword>
<dbReference type="InterPro" id="IPR027417">
    <property type="entry name" value="P-loop_NTPase"/>
</dbReference>
<sequence>MKLTKIKIYGFGKWIDQEFDISTDYQVIFGQNEAGKTTLLTFIKSILFGFATNRGENKYQQYKPKHASRYGGELEFVDDKYTWTVIRVGGKSGGDLTLFRDDQQVPESLITQITGGFSKEEYENTHVLNDESIFSIYKMTEEQLETEIMSVGAVGSKAWLATADELESDSEKLYKSRGKKQPLVQALEQNQKLLQKKASFENQQSAYDTVNKKIKSIDELSINNRNDYQKAIKEQNDLLNLSKKWAKFQEYQQLIKSDTSLPNPISTDDWEKTLRLNQELQTLNSSQQSMGSLTAKEQSHLDFYRTNKVEIDEIKSHRNEIQQIQFEVNNLNQSLNNNDNRIDQLFTNDPQLDENMKVLTVEELNSLSRPTNKTLNTPLLAVSAAALLLAFFMSGILRVAAGIIFVISVVSAIYQQRSISETDISRDFLNEKGYSKVSLETVKNIQPRLIHLKQLQSEQKSLEIFLKKQETQLHFWNAKLQRLNLIDSSDDLISSIDRYFNELSVIKAKAEVINSTQIESGVSKTERMSDLQQQLNSVLDKYQVSTMDKLSALRTMQQDKRNLINQIKSDKEYLGDDYNKLLEFHTFEELSDRLTMLNKQVKDLMQSNDQMNRQMGTLKEKRDQIFDDREYRQVSEELTQNKADLIELYDDWLANKLASNWIHEMLNLASENRYPKMLNTAKRYFNLLTSGNYINIELKDNKLKLTNLDKTKFDVHELSKATTVQLYLSLRLAFIKEISDLVNLPILIDDAFVDFDSDRTENIMELVKDISKTNQIIYVTARLTSDVDNKHILRLEEDIHA</sequence>
<dbReference type="Pfam" id="PF13514">
    <property type="entry name" value="AAA_27"/>
    <property type="match status" value="1"/>
</dbReference>
<name>A0A0R1IWC1_9LACO</name>
<dbReference type="PANTHER" id="PTHR41259:SF1">
    <property type="entry name" value="DOUBLE-STRAND BREAK REPAIR RAD50 ATPASE, PUTATIVE-RELATED"/>
    <property type="match status" value="1"/>
</dbReference>
<keyword evidence="1" id="KW-0175">Coiled coil</keyword>
<dbReference type="Gene3D" id="3.40.50.300">
    <property type="entry name" value="P-loop containing nucleotide triphosphate hydrolases"/>
    <property type="match status" value="2"/>
</dbReference>
<protein>
    <recommendedName>
        <fullName evidence="3">YhaN AAA domain-containing protein</fullName>
    </recommendedName>
</protein>